<dbReference type="Gene3D" id="3.40.630.30">
    <property type="match status" value="1"/>
</dbReference>
<dbReference type="PANTHER" id="PTHR31435">
    <property type="entry name" value="PROTEIN NATD1"/>
    <property type="match status" value="1"/>
</dbReference>
<dbReference type="InterPro" id="IPR045057">
    <property type="entry name" value="Gcn5-rel_NAT"/>
</dbReference>
<dbReference type="Proteomes" id="UP000580474">
    <property type="component" value="Unassembled WGS sequence"/>
</dbReference>
<dbReference type="SUPFAM" id="SSF55729">
    <property type="entry name" value="Acyl-CoA N-acyltransferases (Nat)"/>
    <property type="match status" value="1"/>
</dbReference>
<dbReference type="PANTHER" id="PTHR31435:SF10">
    <property type="entry name" value="BSR4717 PROTEIN"/>
    <property type="match status" value="1"/>
</dbReference>
<accession>A0A840N9N5</accession>
<sequence length="112" mass="12228">MTDENTDVAFARSADRDRYDINASGALAGFAEFVDKGEQRIFFHTEIGEEFGGRGLGGVLVGRALADTREAGLRVVPVCPFVAKYLKNHHEFDDLVDAVTPDALAAVRDRTK</sequence>
<dbReference type="InterPro" id="IPR031165">
    <property type="entry name" value="GNAT_YJDJ"/>
</dbReference>
<evidence type="ECO:0000259" key="1">
    <source>
        <dbReference type="PROSITE" id="PS51729"/>
    </source>
</evidence>
<proteinExistence type="predicted"/>
<dbReference type="PROSITE" id="PS51729">
    <property type="entry name" value="GNAT_YJDJ"/>
    <property type="match status" value="1"/>
</dbReference>
<feature type="domain" description="N-acetyltransferase" evidence="1">
    <location>
        <begin position="11"/>
        <end position="97"/>
    </location>
</feature>
<dbReference type="RefSeq" id="WP_184477157.1">
    <property type="nucleotide sequence ID" value="NZ_JACHIV010000001.1"/>
</dbReference>
<organism evidence="2 3">
    <name type="scientific">Saccharopolyspora gloriosae</name>
    <dbReference type="NCBI Taxonomy" id="455344"/>
    <lineage>
        <taxon>Bacteria</taxon>
        <taxon>Bacillati</taxon>
        <taxon>Actinomycetota</taxon>
        <taxon>Actinomycetes</taxon>
        <taxon>Pseudonocardiales</taxon>
        <taxon>Pseudonocardiaceae</taxon>
        <taxon>Saccharopolyspora</taxon>
    </lineage>
</organism>
<keyword evidence="3" id="KW-1185">Reference proteome</keyword>
<dbReference type="EMBL" id="JACHIV010000001">
    <property type="protein sequence ID" value="MBB5067551.1"/>
    <property type="molecule type" value="Genomic_DNA"/>
</dbReference>
<comment type="caution">
    <text evidence="2">The sequence shown here is derived from an EMBL/GenBank/DDBJ whole genome shotgun (WGS) entry which is preliminary data.</text>
</comment>
<dbReference type="InterPro" id="IPR016181">
    <property type="entry name" value="Acyl_CoA_acyltransferase"/>
</dbReference>
<evidence type="ECO:0000313" key="3">
    <source>
        <dbReference type="Proteomes" id="UP000580474"/>
    </source>
</evidence>
<evidence type="ECO:0000313" key="2">
    <source>
        <dbReference type="EMBL" id="MBB5067551.1"/>
    </source>
</evidence>
<dbReference type="AlphaFoldDB" id="A0A840N9N5"/>
<name>A0A840N9N5_9PSEU</name>
<dbReference type="Pfam" id="PF14542">
    <property type="entry name" value="Acetyltransf_CG"/>
    <property type="match status" value="1"/>
</dbReference>
<gene>
    <name evidence="2" type="ORF">BJ969_000639</name>
</gene>
<reference evidence="2 3" key="1">
    <citation type="submission" date="2020-08" db="EMBL/GenBank/DDBJ databases">
        <title>Sequencing the genomes of 1000 actinobacteria strains.</title>
        <authorList>
            <person name="Klenk H.-P."/>
        </authorList>
    </citation>
    <scope>NUCLEOTIDE SEQUENCE [LARGE SCALE GENOMIC DNA]</scope>
    <source>
        <strain evidence="2 3">DSM 45582</strain>
    </source>
</reference>
<protein>
    <recommendedName>
        <fullName evidence="1">N-acetyltransferase domain-containing protein</fullName>
    </recommendedName>
</protein>